<keyword evidence="5" id="KW-0133">Cell shape</keyword>
<sequence>MVNNKLVLHIIRFFFLVLAQVLVFNNLNFLGYINPMVYILFFYWYPVKENKAILLIASFFLGLTIDMFSDTMAIHTAACVTIAYLRSGIMRFCFGVNYDFQNFKMSSTTTLQQVTFLALLILFHHLIFFSLEIFSFSNLLLILKKVLIVGSATLLLCLLIKSLFSTQKK</sequence>
<keyword evidence="3" id="KW-1003">Cell membrane</keyword>
<keyword evidence="10" id="KW-1185">Reference proteome</keyword>
<dbReference type="GO" id="GO:0005886">
    <property type="term" value="C:plasma membrane"/>
    <property type="evidence" value="ECO:0007669"/>
    <property type="project" value="UniProtKB-SubCell"/>
</dbReference>
<dbReference type="OrthoDB" id="1132160at2"/>
<evidence type="ECO:0000256" key="5">
    <source>
        <dbReference type="ARBA" id="ARBA00022960"/>
    </source>
</evidence>
<dbReference type="Proteomes" id="UP000183257">
    <property type="component" value="Unassembled WGS sequence"/>
</dbReference>
<keyword evidence="6 8" id="KW-1133">Transmembrane helix</keyword>
<feature type="transmembrane region" description="Helical" evidence="8">
    <location>
        <begin position="74"/>
        <end position="94"/>
    </location>
</feature>
<dbReference type="STRING" id="76595.SAMN05660313_02977"/>
<evidence type="ECO:0000256" key="7">
    <source>
        <dbReference type="ARBA" id="ARBA00023136"/>
    </source>
</evidence>
<comment type="similarity">
    <text evidence="2">Belongs to the MreD family.</text>
</comment>
<dbReference type="AlphaFoldDB" id="A0A1K1QUA8"/>
<gene>
    <name evidence="9" type="ORF">SAMN05660313_02977</name>
</gene>
<name>A0A1K1QUA8_9FLAO</name>
<dbReference type="GO" id="GO:0008360">
    <property type="term" value="P:regulation of cell shape"/>
    <property type="evidence" value="ECO:0007669"/>
    <property type="project" value="UniProtKB-KW"/>
</dbReference>
<evidence type="ECO:0000256" key="2">
    <source>
        <dbReference type="ARBA" id="ARBA00007776"/>
    </source>
</evidence>
<feature type="transmembrane region" description="Helical" evidence="8">
    <location>
        <begin position="29"/>
        <end position="45"/>
    </location>
</feature>
<evidence type="ECO:0000256" key="6">
    <source>
        <dbReference type="ARBA" id="ARBA00022989"/>
    </source>
</evidence>
<feature type="transmembrane region" description="Helical" evidence="8">
    <location>
        <begin position="52"/>
        <end position="68"/>
    </location>
</feature>
<evidence type="ECO:0000313" key="10">
    <source>
        <dbReference type="Proteomes" id="UP000183257"/>
    </source>
</evidence>
<keyword evidence="4 8" id="KW-0812">Transmembrane</keyword>
<protein>
    <submittedName>
        <fullName evidence="9">Rod shape-determining protein MreD</fullName>
    </submittedName>
</protein>
<dbReference type="EMBL" id="FPIY01000005">
    <property type="protein sequence ID" value="SFW63538.1"/>
    <property type="molecule type" value="Genomic_DNA"/>
</dbReference>
<comment type="subcellular location">
    <subcellularLocation>
        <location evidence="1">Cell membrane</location>
        <topology evidence="1">Multi-pass membrane protein</topology>
    </subcellularLocation>
</comment>
<proteinExistence type="inferred from homology"/>
<evidence type="ECO:0000256" key="4">
    <source>
        <dbReference type="ARBA" id="ARBA00022692"/>
    </source>
</evidence>
<keyword evidence="7 8" id="KW-0472">Membrane</keyword>
<feature type="transmembrane region" description="Helical" evidence="8">
    <location>
        <begin position="114"/>
        <end position="134"/>
    </location>
</feature>
<organism evidence="9 10">
    <name type="scientific">Cellulophaga fucicola</name>
    <dbReference type="NCBI Taxonomy" id="76595"/>
    <lineage>
        <taxon>Bacteria</taxon>
        <taxon>Pseudomonadati</taxon>
        <taxon>Bacteroidota</taxon>
        <taxon>Flavobacteriia</taxon>
        <taxon>Flavobacteriales</taxon>
        <taxon>Flavobacteriaceae</taxon>
        <taxon>Cellulophaga</taxon>
    </lineage>
</organism>
<evidence type="ECO:0000313" key="9">
    <source>
        <dbReference type="EMBL" id="SFW63538.1"/>
    </source>
</evidence>
<feature type="transmembrane region" description="Helical" evidence="8">
    <location>
        <begin position="146"/>
        <end position="164"/>
    </location>
</feature>
<reference evidence="10" key="1">
    <citation type="submission" date="2016-11" db="EMBL/GenBank/DDBJ databases">
        <authorList>
            <person name="Varghese N."/>
            <person name="Submissions S."/>
        </authorList>
    </citation>
    <scope>NUCLEOTIDE SEQUENCE [LARGE SCALE GENOMIC DNA]</scope>
    <source>
        <strain evidence="10">DSM 24786</strain>
    </source>
</reference>
<evidence type="ECO:0000256" key="1">
    <source>
        <dbReference type="ARBA" id="ARBA00004651"/>
    </source>
</evidence>
<dbReference type="InterPro" id="IPR007227">
    <property type="entry name" value="Cell_shape_determining_MreD"/>
</dbReference>
<evidence type="ECO:0000256" key="8">
    <source>
        <dbReference type="SAM" id="Phobius"/>
    </source>
</evidence>
<dbReference type="RefSeq" id="WP_072304604.1">
    <property type="nucleotide sequence ID" value="NZ_CBDUMO010000072.1"/>
</dbReference>
<evidence type="ECO:0000256" key="3">
    <source>
        <dbReference type="ARBA" id="ARBA00022475"/>
    </source>
</evidence>
<dbReference type="NCBIfam" id="TIGR03426">
    <property type="entry name" value="shape_MreD"/>
    <property type="match status" value="1"/>
</dbReference>
<accession>A0A1K1QUA8</accession>